<comment type="caution">
    <text evidence="2">The sequence shown here is derived from an EMBL/GenBank/DDBJ whole genome shotgun (WGS) entry which is preliminary data.</text>
</comment>
<organism evidence="2 3">
    <name type="scientific">Pseudodesulfovibrio karagichevae</name>
    <dbReference type="NCBI Taxonomy" id="3239305"/>
    <lineage>
        <taxon>Bacteria</taxon>
        <taxon>Pseudomonadati</taxon>
        <taxon>Thermodesulfobacteriota</taxon>
        <taxon>Desulfovibrionia</taxon>
        <taxon>Desulfovibrionales</taxon>
        <taxon>Desulfovibrionaceae</taxon>
    </lineage>
</organism>
<keyword evidence="3" id="KW-1185">Reference proteome</keyword>
<name>A0ABV4JXJ2_9BACT</name>
<protein>
    <submittedName>
        <fullName evidence="2">Uncharacterized protein</fullName>
    </submittedName>
</protein>
<reference evidence="2 3" key="1">
    <citation type="submission" date="2024-08" db="EMBL/GenBank/DDBJ databases">
        <title>Sulfate-reducing bacteria isolated from formation water of the oil field in Kazakhstan and description of Pseudodesulfovibrio sp.</title>
        <authorList>
            <person name="Bidzhieva S.K."/>
            <person name="Tourova T.P."/>
            <person name="Grouzdev D.S."/>
            <person name="Beletsky A.V."/>
            <person name="Sokolova D.S."/>
            <person name="Samigullina S.R."/>
            <person name="Poltaraus A.B."/>
            <person name="Avtukh A.N."/>
            <person name="Tereshina V.M."/>
            <person name="Zhaparov N.S."/>
            <person name="Mardanov A.V."/>
            <person name="Nazina T.N."/>
        </authorList>
    </citation>
    <scope>NUCLEOTIDE SEQUENCE [LARGE SCALE GENOMIC DNA]</scope>
    <source>
        <strain evidence="2 3">9FUS</strain>
    </source>
</reference>
<proteinExistence type="predicted"/>
<gene>
    <name evidence="2" type="ORF">AB6M95_01575</name>
</gene>
<dbReference type="Proteomes" id="UP001568698">
    <property type="component" value="Unassembled WGS sequence"/>
</dbReference>
<accession>A0ABV4JXJ2</accession>
<dbReference type="EMBL" id="JBGLYH010000002">
    <property type="protein sequence ID" value="MEZ7195424.1"/>
    <property type="molecule type" value="Genomic_DNA"/>
</dbReference>
<evidence type="ECO:0000256" key="1">
    <source>
        <dbReference type="SAM" id="MobiDB-lite"/>
    </source>
</evidence>
<feature type="region of interest" description="Disordered" evidence="1">
    <location>
        <begin position="66"/>
        <end position="89"/>
    </location>
</feature>
<dbReference type="RefSeq" id="WP_371384975.1">
    <property type="nucleotide sequence ID" value="NZ_JBGLYH010000002.1"/>
</dbReference>
<sequence length="89" mass="9359">MDAKLNIHFKRQKDGSVLATAVMTETGAGKPGFYRVKLSPDVDPLAAYNEVAARAISYILGKRADPEGAPGGEGGKKGTLIRFQGALPT</sequence>
<evidence type="ECO:0000313" key="2">
    <source>
        <dbReference type="EMBL" id="MEZ7195424.1"/>
    </source>
</evidence>
<evidence type="ECO:0000313" key="3">
    <source>
        <dbReference type="Proteomes" id="UP001568698"/>
    </source>
</evidence>